<evidence type="ECO:0000313" key="2">
    <source>
        <dbReference type="EMBL" id="KAK1536501.1"/>
    </source>
</evidence>
<organism evidence="2 3">
    <name type="scientific">Colletotrichum costaricense</name>
    <dbReference type="NCBI Taxonomy" id="1209916"/>
    <lineage>
        <taxon>Eukaryota</taxon>
        <taxon>Fungi</taxon>
        <taxon>Dikarya</taxon>
        <taxon>Ascomycota</taxon>
        <taxon>Pezizomycotina</taxon>
        <taxon>Sordariomycetes</taxon>
        <taxon>Hypocreomycetidae</taxon>
        <taxon>Glomerellales</taxon>
        <taxon>Glomerellaceae</taxon>
        <taxon>Colletotrichum</taxon>
        <taxon>Colletotrichum acutatum species complex</taxon>
    </lineage>
</organism>
<comment type="caution">
    <text evidence="2">The sequence shown here is derived from an EMBL/GenBank/DDBJ whole genome shotgun (WGS) entry which is preliminary data.</text>
</comment>
<feature type="region of interest" description="Disordered" evidence="1">
    <location>
        <begin position="93"/>
        <end position="128"/>
    </location>
</feature>
<dbReference type="RefSeq" id="XP_060318664.1">
    <property type="nucleotide sequence ID" value="XM_060450014.1"/>
</dbReference>
<keyword evidence="3" id="KW-1185">Reference proteome</keyword>
<dbReference type="Proteomes" id="UP001240678">
    <property type="component" value="Unassembled WGS sequence"/>
</dbReference>
<feature type="compositionally biased region" description="Pro residues" evidence="1">
    <location>
        <begin position="114"/>
        <end position="128"/>
    </location>
</feature>
<evidence type="ECO:0000256" key="1">
    <source>
        <dbReference type="SAM" id="MobiDB-lite"/>
    </source>
</evidence>
<dbReference type="GeneID" id="85333561"/>
<protein>
    <submittedName>
        <fullName evidence="2">Uncharacterized protein</fullName>
    </submittedName>
</protein>
<gene>
    <name evidence="2" type="ORF">CCOS01_01821</name>
</gene>
<sequence length="1401" mass="157352">MAGVLFVPMKVDAFILNESICTSHESNQAKIAPITQPNYTFLRYDTKYLAADVLRHTDIHASGDPKTNPRFTNLGTGDPIQGRQGVYIHWSMPRPYRSGRPASPQGAGGTPSSPSVPPTKEPAPTPFSPVPTRWIVIRHCELAEKNDSVPPLAAWVVESDHCQMIDQLDDSTDLQTDVSPFIAAATQTTGVGKEVVDTVDIDKQAEVFIGSKSNAETWTSTESNKRSRINIDLTKSSNQLFPDFQPHNTNVFSMIDDLRIGDELQRIHKAKLSYFVLGFHRDSKQDPLASPGAYGTRDALLKALNMEVMGAESNSSLRKWLDLPDAANTICHGAKYDVEWDVSSRPKVVADELCAKLMKDKSVSIGVTPLDSIMAHVHDQAANGPPEFEQVYKDILQMEKLLIAQDEDVEAQLRASTLIEDAKFKRQEGGKRFVFANTKDENQPTGISKPEDQPAQRLPEKDELLDLLALNRDCIVNDTALRLKQSRQWDMFSLWWLFLRDRDSLVLERQPKHERETLRSSIEALGKASEDLKASIPIHGKDSHLIMPPVIGQLSDTQKTRAKLVHTLQGGVAKPFFQPCDPTLMVSCIPSSWPKDFLDHLKVRLNTQCPFDGKMKSLDAPWETFFDDVLEKCCPSGLALDAKRLVEEFASLQKDRGSLDCPKDTFLPLYHDREVKSNGEADETRWRDRWNSEQPFFPLYLEWDIEYFHVPYRFWHFNDTTKDGLKPSQARYSLDAKAYLEYRASRKKDDRRTLSGRSLILPQPTFSLESKVRSLFSQLSDTALNEILPEKDRELLLNSVRQLPYLSAPLTGLTDHLLTRLHGTHVKPNNRPANALSTESVPIAAAVPNDPQQIANFEAWDLKLIGGESDLTPYGSSVELSGSSFAAFKPVTHGQFFIKKLNIIDKFGQVIHAVDPSVSASKKWTVPSCGEYYTADSIFGGNKSPGSGDDTMVPSEAWVQIPPQINQFSRLNSAFVTLTDPGEGRDLYWRPTNEWENPVWGWVVINYANYGLQFFTGDGKFYRDVRVGGPEGSLASPEWLPFEPPKVDPAKDKHVQYTQLQRLVSEMMKSADYLRAFIRMLDDSMATLLPAPSGYSEQWGTVTGRPLALVNTGWSLELAVQPYVKQNLRGDLAKEPLILADADSLSRDQANLDGYYDFPVKFGSREKAHDGLVGYFAAKEKEDDGLRLEDGLLLDQIYTYYGHNDQQDKPGEAGLQASEKQPLRRLGSKKQRLLPFYFNPTTREATDFDILRCREQTIFGAIMDPFASIHAYTSILPVQELRLPTWIINEAFSDMSVFFSLGPILLPKSIPDFDDKQQQPVGTDPLPSAGQQLSLGVPIPASTLGTWNWLQPYFTSDTPATATDAAIKYTRMKVDKVDERMRFEKSPYTAAEGFLQLTRQR</sequence>
<reference evidence="2 3" key="1">
    <citation type="submission" date="2016-10" db="EMBL/GenBank/DDBJ databases">
        <title>The genome sequence of Colletotrichum fioriniae PJ7.</title>
        <authorList>
            <person name="Baroncelli R."/>
        </authorList>
    </citation>
    <scope>NUCLEOTIDE SEQUENCE [LARGE SCALE GENOMIC DNA]</scope>
    <source>
        <strain evidence="2 3">IMI 309622</strain>
    </source>
</reference>
<evidence type="ECO:0000313" key="3">
    <source>
        <dbReference type="Proteomes" id="UP001240678"/>
    </source>
</evidence>
<proteinExistence type="predicted"/>
<feature type="region of interest" description="Disordered" evidence="1">
    <location>
        <begin position="59"/>
        <end position="78"/>
    </location>
</feature>
<feature type="region of interest" description="Disordered" evidence="1">
    <location>
        <begin position="438"/>
        <end position="457"/>
    </location>
</feature>
<name>A0AAJ0E6H6_9PEZI</name>
<dbReference type="EMBL" id="MOOE01000002">
    <property type="protein sequence ID" value="KAK1536501.1"/>
    <property type="molecule type" value="Genomic_DNA"/>
</dbReference>
<accession>A0AAJ0E6H6</accession>